<comment type="subcellular location">
    <subcellularLocation>
        <location evidence="1">Membrane</location>
        <topology evidence="1">Multi-pass membrane protein</topology>
    </subcellularLocation>
</comment>
<keyword evidence="2 5" id="KW-0812">Transmembrane</keyword>
<evidence type="ECO:0000256" key="3">
    <source>
        <dbReference type="ARBA" id="ARBA00022989"/>
    </source>
</evidence>
<dbReference type="EMBL" id="JAODUP010000994">
    <property type="protein sequence ID" value="KAK2142126.1"/>
    <property type="molecule type" value="Genomic_DNA"/>
</dbReference>
<sequence>MEVQYQDTSTTYYHKYTRNAKAVGVMWGIFTICYAIIAVIVFIQPQWMGDTSYTEGTGYFGLYRTCRLENAGQVHSCTGSLDHFSTIISDAFKAATVFVGISVIIILLCVLALLLFLFIKASSAYLTCGLLQLFSGICLMLGCIIYPAGWDHEDIRAVCSNDADKFSLGDCTIRWAYILAIVGIFDSLLLSILAFVLSARQAKLPVSGAYQGQLTKSELNGYTLETESKPSMIIQPVMTVPETGPDHYSEYSQPQSRTGDFVL</sequence>
<name>A0AAD9IW80_9ANNE</name>
<dbReference type="PANTHER" id="PTHR12489:SF1">
    <property type="entry name" value="LP10272P"/>
    <property type="match status" value="1"/>
</dbReference>
<dbReference type="AlphaFoldDB" id="A0AAD9IW80"/>
<dbReference type="Proteomes" id="UP001208570">
    <property type="component" value="Unassembled WGS sequence"/>
</dbReference>
<evidence type="ECO:0008006" key="8">
    <source>
        <dbReference type="Google" id="ProtNLM"/>
    </source>
</evidence>
<evidence type="ECO:0000256" key="1">
    <source>
        <dbReference type="ARBA" id="ARBA00004141"/>
    </source>
</evidence>
<dbReference type="GO" id="GO:0007605">
    <property type="term" value="P:sensory perception of sound"/>
    <property type="evidence" value="ECO:0007669"/>
    <property type="project" value="TreeGrafter"/>
</dbReference>
<proteinExistence type="predicted"/>
<dbReference type="PANTHER" id="PTHR12489">
    <property type="entry name" value="LIPOMA HMGIC FUSION PARTNER-LIKE PROTEIN"/>
    <property type="match status" value="1"/>
</dbReference>
<evidence type="ECO:0000256" key="2">
    <source>
        <dbReference type="ARBA" id="ARBA00022692"/>
    </source>
</evidence>
<feature type="transmembrane region" description="Helical" evidence="5">
    <location>
        <begin position="94"/>
        <end position="118"/>
    </location>
</feature>
<keyword evidence="4 5" id="KW-0472">Membrane</keyword>
<organism evidence="6 7">
    <name type="scientific">Paralvinella palmiformis</name>
    <dbReference type="NCBI Taxonomy" id="53620"/>
    <lineage>
        <taxon>Eukaryota</taxon>
        <taxon>Metazoa</taxon>
        <taxon>Spiralia</taxon>
        <taxon>Lophotrochozoa</taxon>
        <taxon>Annelida</taxon>
        <taxon>Polychaeta</taxon>
        <taxon>Sedentaria</taxon>
        <taxon>Canalipalpata</taxon>
        <taxon>Terebellida</taxon>
        <taxon>Terebelliformia</taxon>
        <taxon>Alvinellidae</taxon>
        <taxon>Paralvinella</taxon>
    </lineage>
</organism>
<reference evidence="6" key="1">
    <citation type="journal article" date="2023" name="Mol. Biol. Evol.">
        <title>Third-Generation Sequencing Reveals the Adaptive Role of the Epigenome in Three Deep-Sea Polychaetes.</title>
        <authorList>
            <person name="Perez M."/>
            <person name="Aroh O."/>
            <person name="Sun Y."/>
            <person name="Lan Y."/>
            <person name="Juniper S.K."/>
            <person name="Young C.R."/>
            <person name="Angers B."/>
            <person name="Qian P.Y."/>
        </authorList>
    </citation>
    <scope>NUCLEOTIDE SEQUENCE</scope>
    <source>
        <strain evidence="6">P08H-3</strain>
    </source>
</reference>
<dbReference type="InterPro" id="IPR019372">
    <property type="entry name" value="LHFPL"/>
</dbReference>
<comment type="caution">
    <text evidence="6">The sequence shown here is derived from an EMBL/GenBank/DDBJ whole genome shotgun (WGS) entry which is preliminary data.</text>
</comment>
<evidence type="ECO:0000313" key="7">
    <source>
        <dbReference type="Proteomes" id="UP001208570"/>
    </source>
</evidence>
<evidence type="ECO:0000256" key="5">
    <source>
        <dbReference type="SAM" id="Phobius"/>
    </source>
</evidence>
<evidence type="ECO:0000313" key="6">
    <source>
        <dbReference type="EMBL" id="KAK2142126.1"/>
    </source>
</evidence>
<dbReference type="Pfam" id="PF10242">
    <property type="entry name" value="L_HMGIC_fpl"/>
    <property type="match status" value="1"/>
</dbReference>
<feature type="transmembrane region" description="Helical" evidence="5">
    <location>
        <begin position="175"/>
        <end position="197"/>
    </location>
</feature>
<dbReference type="GO" id="GO:0005886">
    <property type="term" value="C:plasma membrane"/>
    <property type="evidence" value="ECO:0007669"/>
    <property type="project" value="TreeGrafter"/>
</dbReference>
<protein>
    <recommendedName>
        <fullName evidence="8">LHFPL tetraspan subfamily member 3 protein</fullName>
    </recommendedName>
</protein>
<evidence type="ECO:0000256" key="4">
    <source>
        <dbReference type="ARBA" id="ARBA00023136"/>
    </source>
</evidence>
<gene>
    <name evidence="6" type="ORF">LSH36_994g00031</name>
</gene>
<feature type="transmembrane region" description="Helical" evidence="5">
    <location>
        <begin position="125"/>
        <end position="148"/>
    </location>
</feature>
<keyword evidence="3 5" id="KW-1133">Transmembrane helix</keyword>
<dbReference type="Gene3D" id="1.20.140.150">
    <property type="match status" value="1"/>
</dbReference>
<feature type="transmembrane region" description="Helical" evidence="5">
    <location>
        <begin position="22"/>
        <end position="43"/>
    </location>
</feature>
<keyword evidence="7" id="KW-1185">Reference proteome</keyword>
<accession>A0AAD9IW80</accession>